<dbReference type="RefSeq" id="WP_143182874.1">
    <property type="nucleotide sequence ID" value="NZ_FSQW01000002.1"/>
</dbReference>
<evidence type="ECO:0000259" key="1">
    <source>
        <dbReference type="Pfam" id="PF22308"/>
    </source>
</evidence>
<name>A0A1N6GKJ1_9SPHN</name>
<dbReference type="OrthoDB" id="6115415at2"/>
<dbReference type="STRING" id="1123272.SAMN02745824_2874"/>
<evidence type="ECO:0000313" key="3">
    <source>
        <dbReference type="Proteomes" id="UP000185192"/>
    </source>
</evidence>
<feature type="domain" description="DUF6969" evidence="1">
    <location>
        <begin position="3"/>
        <end position="205"/>
    </location>
</feature>
<dbReference type="Proteomes" id="UP000185192">
    <property type="component" value="Unassembled WGS sequence"/>
</dbReference>
<organism evidence="2 3">
    <name type="scientific">Parasphingorhabdus marina DSM 22363</name>
    <dbReference type="NCBI Taxonomy" id="1123272"/>
    <lineage>
        <taxon>Bacteria</taxon>
        <taxon>Pseudomonadati</taxon>
        <taxon>Pseudomonadota</taxon>
        <taxon>Alphaproteobacteria</taxon>
        <taxon>Sphingomonadales</taxon>
        <taxon>Sphingomonadaceae</taxon>
        <taxon>Parasphingorhabdus</taxon>
    </lineage>
</organism>
<reference evidence="3" key="1">
    <citation type="submission" date="2016-11" db="EMBL/GenBank/DDBJ databases">
        <authorList>
            <person name="Varghese N."/>
            <person name="Submissions S."/>
        </authorList>
    </citation>
    <scope>NUCLEOTIDE SEQUENCE [LARGE SCALE GENOMIC DNA]</scope>
    <source>
        <strain evidence="3">DSM 22363</strain>
    </source>
</reference>
<gene>
    <name evidence="2" type="ORF">SAMN02745824_2874</name>
</gene>
<accession>A0A1N6GKJ1</accession>
<dbReference type="Pfam" id="PF22308">
    <property type="entry name" value="DUF6969"/>
    <property type="match status" value="1"/>
</dbReference>
<keyword evidence="3" id="KW-1185">Reference proteome</keyword>
<sequence>MENALERLFELTGQIAKEGVSLVPRVVPADAPFVQYQHYPKGDCIAPGNQSRWFYHAHKPEEREEGEHGHFHLFLPLEMFKGVKSLYNPPKKLPNGKPTQGVVHFGALSFGLDGMPMSWFTTNYWVTYEYFMPADAIAARLRNFDMTGARGDPLVNDWLTAAVHSFHDPIIEMLNARDVELAAQKEELGHAVFEDKSVEIMSRIPFDL</sequence>
<protein>
    <recommendedName>
        <fullName evidence="1">DUF6969 domain-containing protein</fullName>
    </recommendedName>
</protein>
<dbReference type="InterPro" id="IPR054242">
    <property type="entry name" value="DUF6969"/>
</dbReference>
<dbReference type="AlphaFoldDB" id="A0A1N6GKJ1"/>
<dbReference type="EMBL" id="FSQW01000002">
    <property type="protein sequence ID" value="SIO08044.1"/>
    <property type="molecule type" value="Genomic_DNA"/>
</dbReference>
<proteinExistence type="predicted"/>
<evidence type="ECO:0000313" key="2">
    <source>
        <dbReference type="EMBL" id="SIO08044.1"/>
    </source>
</evidence>